<keyword evidence="7" id="KW-0325">Glycoprotein</keyword>
<feature type="transmembrane region" description="Helical" evidence="8">
    <location>
        <begin position="156"/>
        <end position="183"/>
    </location>
</feature>
<feature type="transmembrane region" description="Helical" evidence="8">
    <location>
        <begin position="235"/>
        <end position="255"/>
    </location>
</feature>
<keyword evidence="12" id="KW-1185">Reference proteome</keyword>
<feature type="transmembrane region" description="Helical" evidence="8">
    <location>
        <begin position="696"/>
        <end position="721"/>
    </location>
</feature>
<evidence type="ECO:0000256" key="3">
    <source>
        <dbReference type="ARBA" id="ARBA00022475"/>
    </source>
</evidence>
<evidence type="ECO:0000256" key="1">
    <source>
        <dbReference type="ARBA" id="ARBA00004651"/>
    </source>
</evidence>
<evidence type="ECO:0000256" key="5">
    <source>
        <dbReference type="ARBA" id="ARBA00022989"/>
    </source>
</evidence>
<comment type="subcellular location">
    <subcellularLocation>
        <location evidence="1">Cell membrane</location>
        <topology evidence="1">Multi-pass membrane protein</topology>
    </subcellularLocation>
    <subcellularLocation>
        <location evidence="8">Membrane</location>
        <topology evidence="8">Multi-pass membrane protein</topology>
    </subcellularLocation>
</comment>
<comment type="caution">
    <text evidence="8">Lacks conserved residue(s) required for the propagation of feature annotation.</text>
</comment>
<reference evidence="13" key="1">
    <citation type="submission" date="2017-02" db="UniProtKB">
        <authorList>
            <consortium name="WormBaseParasite"/>
        </authorList>
    </citation>
    <scope>IDENTIFICATION</scope>
</reference>
<evidence type="ECO:0000256" key="4">
    <source>
        <dbReference type="ARBA" id="ARBA00022692"/>
    </source>
</evidence>
<feature type="domain" description="Anoctamin dimerisation" evidence="11">
    <location>
        <begin position="1"/>
        <end position="142"/>
    </location>
</feature>
<evidence type="ECO:0000259" key="10">
    <source>
        <dbReference type="Pfam" id="PF04547"/>
    </source>
</evidence>
<dbReference type="InterPro" id="IPR032394">
    <property type="entry name" value="Anoct_dimer"/>
</dbReference>
<feature type="transmembrane region" description="Helical" evidence="8">
    <location>
        <begin position="358"/>
        <end position="382"/>
    </location>
</feature>
<name>A0A0N5A9A2_9BILA</name>
<accession>A0A0N5A9A2</accession>
<evidence type="ECO:0000313" key="13">
    <source>
        <dbReference type="WBParaSite" id="SMUV_0000067301-mRNA-1"/>
    </source>
</evidence>
<dbReference type="GO" id="GO:0005886">
    <property type="term" value="C:plasma membrane"/>
    <property type="evidence" value="ECO:0007669"/>
    <property type="project" value="UniProtKB-SubCell"/>
</dbReference>
<protein>
    <recommendedName>
        <fullName evidence="8">Anoctamin</fullName>
    </recommendedName>
</protein>
<dbReference type="Proteomes" id="UP000046393">
    <property type="component" value="Unplaced"/>
</dbReference>
<comment type="similarity">
    <text evidence="2 8">Belongs to the anoctamin family.</text>
</comment>
<keyword evidence="6 8" id="KW-0472">Membrane</keyword>
<sequence>MKMPLVRSDISKERDNIEGLFDRFLRKFTFFTFDPATNERLKEPNYFTAPFVAAQRKCYVDSDNEDNRMVYDLLIRTRYDDDKENPQRIGINRLLDNGTYSDAYPIHEGFDMDAYDAKRCSNREMLYFKWARWTNFYKYQPLSLIKKYFGTKVGIYFAWLGYYTKCLIPAALIGCLFFLYGVFTFSNDIPSNDICGSDGVGAKIIMCPSCHRYCDFTQLNSSCTYAKISYMFDNYGTVAFAALMSILATLFLEGWKRYRCEFAWKWGLLDFEVDEETVRPEYQTKVKTWRKKRKNLITGAEEPVMPFKSRLFRFFGSGVAVLFCLLLVLAFVVGVIIYRLVVVQLLYRQDNMQNYASIVTFSTAAMLNLIVILMLNRVYTYIARKLTEWECPRTQADFDSSYTFKVFLFQVINYYSSIFYIAFIKGNISGVPGQTILGLQPEECDPAGCMVELVIQLAIIMIGKQIINTFLELLLPKITNYIRNWKLLSLIETKSQRQSRMKREREEKAVSNKRLERYERDFLLNPTYDQFLFDEYLEMVIQFGFVTLFVSAFPLAPLFALCNNILEIRLDAYKFTISSRKPVPERAKDIGMWLPILDGISRCAVLVNALIIAFTSDFIPKLVYLWVYNHNGLYGYVNSSLSYFDASSLEVKWSEFADQNVTECRFRDYRRRPCSLYPGVDCDDDYRRTEEGLVILSYRLGFVLIFLVMVSVIKGFISYIIPDVPSRIFVQLQRQRFLSRQARLSNINKSDSSVDGDRTEVAFQPGDFDSKDNNFDYSST</sequence>
<dbReference type="WBParaSite" id="SMUV_0000067301-mRNA-1">
    <property type="protein sequence ID" value="SMUV_0000067301-mRNA-1"/>
    <property type="gene ID" value="SMUV_0000067301"/>
</dbReference>
<feature type="transmembrane region" description="Helical" evidence="8">
    <location>
        <begin position="539"/>
        <end position="561"/>
    </location>
</feature>
<dbReference type="InterPro" id="IPR007632">
    <property type="entry name" value="Anoctamin"/>
</dbReference>
<evidence type="ECO:0000256" key="2">
    <source>
        <dbReference type="ARBA" id="ARBA00009671"/>
    </source>
</evidence>
<dbReference type="Pfam" id="PF16178">
    <property type="entry name" value="Anoct_dimer"/>
    <property type="match status" value="1"/>
</dbReference>
<dbReference type="GO" id="GO:0005254">
    <property type="term" value="F:chloride channel activity"/>
    <property type="evidence" value="ECO:0007669"/>
    <property type="project" value="TreeGrafter"/>
</dbReference>
<feature type="transmembrane region" description="Helical" evidence="8">
    <location>
        <begin position="314"/>
        <end position="338"/>
    </location>
</feature>
<dbReference type="Pfam" id="PF04547">
    <property type="entry name" value="Anoctamin"/>
    <property type="match status" value="1"/>
</dbReference>
<feature type="region of interest" description="Disordered" evidence="9">
    <location>
        <begin position="748"/>
        <end position="780"/>
    </location>
</feature>
<evidence type="ECO:0000313" key="12">
    <source>
        <dbReference type="Proteomes" id="UP000046393"/>
    </source>
</evidence>
<dbReference type="PANTHER" id="PTHR12308:SF84">
    <property type="entry name" value="ANOCTAMIN"/>
    <property type="match status" value="1"/>
</dbReference>
<proteinExistence type="inferred from homology"/>
<dbReference type="AlphaFoldDB" id="A0A0N5A9A2"/>
<evidence type="ECO:0000256" key="9">
    <source>
        <dbReference type="SAM" id="MobiDB-lite"/>
    </source>
</evidence>
<dbReference type="InterPro" id="IPR049452">
    <property type="entry name" value="Anoctamin_TM"/>
</dbReference>
<feature type="transmembrane region" description="Helical" evidence="8">
    <location>
        <begin position="402"/>
        <end position="423"/>
    </location>
</feature>
<organism evidence="12 13">
    <name type="scientific">Syphacia muris</name>
    <dbReference type="NCBI Taxonomy" id="451379"/>
    <lineage>
        <taxon>Eukaryota</taxon>
        <taxon>Metazoa</taxon>
        <taxon>Ecdysozoa</taxon>
        <taxon>Nematoda</taxon>
        <taxon>Chromadorea</taxon>
        <taxon>Rhabditida</taxon>
        <taxon>Spirurina</taxon>
        <taxon>Oxyuridomorpha</taxon>
        <taxon>Oxyuroidea</taxon>
        <taxon>Oxyuridae</taxon>
        <taxon>Syphacia</taxon>
    </lineage>
</organism>
<evidence type="ECO:0000256" key="7">
    <source>
        <dbReference type="ARBA" id="ARBA00023180"/>
    </source>
</evidence>
<feature type="domain" description="Anoctamin transmembrane" evidence="10">
    <location>
        <begin position="145"/>
        <end position="734"/>
    </location>
</feature>
<evidence type="ECO:0000256" key="8">
    <source>
        <dbReference type="RuleBase" id="RU280814"/>
    </source>
</evidence>
<keyword evidence="5 8" id="KW-1133">Transmembrane helix</keyword>
<keyword evidence="3" id="KW-1003">Cell membrane</keyword>
<dbReference type="GO" id="GO:0046983">
    <property type="term" value="F:protein dimerization activity"/>
    <property type="evidence" value="ECO:0007669"/>
    <property type="project" value="InterPro"/>
</dbReference>
<keyword evidence="4 8" id="KW-0812">Transmembrane</keyword>
<dbReference type="PANTHER" id="PTHR12308">
    <property type="entry name" value="ANOCTAMIN"/>
    <property type="match status" value="1"/>
</dbReference>
<evidence type="ECO:0000259" key="11">
    <source>
        <dbReference type="Pfam" id="PF16178"/>
    </source>
</evidence>
<evidence type="ECO:0000256" key="6">
    <source>
        <dbReference type="ARBA" id="ARBA00023136"/>
    </source>
</evidence>